<sequence length="352" mass="39203">MKRRFIALTLALTTVLAFTGCGSSQSKKEGKSEEKKLVISTWGLNEDKLKENVFKPFEEKHNVKIVLETGNNSERLTKLKNNPNSEVDLMYLAESFSEQGAEEGLFDKVDYSKVTNSEKVNAKAKSIIESGYGPAYTLNRIAIAYNPKKTGFEIKSWKDLWKPELKGKIAIPDITTTFGPAMVYIAGIKADVDVKKDKGEAAFKQLEALKPNVVKTYSKSSDLTNMFASGEIVAAVTADFVYGNISKVAPDVKYVNPTEGAFINFNTINIAKNSKNKELALEFINYALSEEVQSRTAKGLGESPVNVDVKLSTEESKNLTYGDVIEKSNTIDYKFVNPLMKDWIDKWNRILN</sequence>
<keyword evidence="1 2" id="KW-0732">Signal</keyword>
<dbReference type="EMBL" id="JAAZWO010000004">
    <property type="protein sequence ID" value="MBC2396966.1"/>
    <property type="molecule type" value="Genomic_DNA"/>
</dbReference>
<protein>
    <submittedName>
        <fullName evidence="3">ABC transporter substrate-binding protein</fullName>
    </submittedName>
</protein>
<dbReference type="Pfam" id="PF13416">
    <property type="entry name" value="SBP_bac_8"/>
    <property type="match status" value="1"/>
</dbReference>
<dbReference type="GO" id="GO:0015888">
    <property type="term" value="P:thiamine transport"/>
    <property type="evidence" value="ECO:0007669"/>
    <property type="project" value="TreeGrafter"/>
</dbReference>
<dbReference type="InterPro" id="IPR001188">
    <property type="entry name" value="Sperm_putr-bd"/>
</dbReference>
<evidence type="ECO:0000256" key="1">
    <source>
        <dbReference type="ARBA" id="ARBA00022729"/>
    </source>
</evidence>
<dbReference type="AlphaFoldDB" id="A0A923E896"/>
<dbReference type="PANTHER" id="PTHR30006">
    <property type="entry name" value="THIAMINE-BINDING PERIPLASMIC PROTEIN-RELATED"/>
    <property type="match status" value="1"/>
</dbReference>
<comment type="caution">
    <text evidence="3">The sequence shown here is derived from an EMBL/GenBank/DDBJ whole genome shotgun (WGS) entry which is preliminary data.</text>
</comment>
<dbReference type="Proteomes" id="UP000563151">
    <property type="component" value="Unassembled WGS sequence"/>
</dbReference>
<evidence type="ECO:0000313" key="3">
    <source>
        <dbReference type="EMBL" id="MBC2396966.1"/>
    </source>
</evidence>
<dbReference type="InterPro" id="IPR006059">
    <property type="entry name" value="SBP"/>
</dbReference>
<organism evidence="3 4">
    <name type="scientific">Clostridium tetanomorphum</name>
    <dbReference type="NCBI Taxonomy" id="1553"/>
    <lineage>
        <taxon>Bacteria</taxon>
        <taxon>Bacillati</taxon>
        <taxon>Bacillota</taxon>
        <taxon>Clostridia</taxon>
        <taxon>Eubacteriales</taxon>
        <taxon>Clostridiaceae</taxon>
        <taxon>Clostridium</taxon>
    </lineage>
</organism>
<dbReference type="GO" id="GO:0015846">
    <property type="term" value="P:polyamine transport"/>
    <property type="evidence" value="ECO:0007669"/>
    <property type="project" value="InterPro"/>
</dbReference>
<dbReference type="GO" id="GO:0030975">
    <property type="term" value="F:thiamine binding"/>
    <property type="evidence" value="ECO:0007669"/>
    <property type="project" value="TreeGrafter"/>
</dbReference>
<feature type="signal peptide" evidence="2">
    <location>
        <begin position="1"/>
        <end position="19"/>
    </location>
</feature>
<reference evidence="3 4" key="1">
    <citation type="submission" date="2020-04" db="EMBL/GenBank/DDBJ databases">
        <title>Genomic insights into acetone-butanol-ethanol (ABE) fermentation by sequencing solventogenic clostridia strains.</title>
        <authorList>
            <person name="Brown S."/>
        </authorList>
    </citation>
    <scope>NUCLEOTIDE SEQUENCE [LARGE SCALE GENOMIC DNA]</scope>
    <source>
        <strain evidence="3 4">DJ011</strain>
    </source>
</reference>
<dbReference type="GO" id="GO:0019808">
    <property type="term" value="F:polyamine binding"/>
    <property type="evidence" value="ECO:0007669"/>
    <property type="project" value="InterPro"/>
</dbReference>
<accession>A0A923E896</accession>
<proteinExistence type="predicted"/>
<dbReference type="Gene3D" id="3.40.190.10">
    <property type="entry name" value="Periplasmic binding protein-like II"/>
    <property type="match status" value="2"/>
</dbReference>
<dbReference type="PANTHER" id="PTHR30006:SF2">
    <property type="entry name" value="ABC TRANSPORTER SUBSTRATE-BINDING PROTEIN"/>
    <property type="match status" value="1"/>
</dbReference>
<gene>
    <name evidence="3" type="ORF">HGG79_04115</name>
</gene>
<dbReference type="CDD" id="cd13589">
    <property type="entry name" value="PBP2_polyamine_RpCGA009"/>
    <property type="match status" value="1"/>
</dbReference>
<dbReference type="PROSITE" id="PS51257">
    <property type="entry name" value="PROKAR_LIPOPROTEIN"/>
    <property type="match status" value="1"/>
</dbReference>
<keyword evidence="4" id="KW-1185">Reference proteome</keyword>
<dbReference type="SUPFAM" id="SSF53850">
    <property type="entry name" value="Periplasmic binding protein-like II"/>
    <property type="match status" value="1"/>
</dbReference>
<dbReference type="PRINTS" id="PR00909">
    <property type="entry name" value="SPERMDNBNDNG"/>
</dbReference>
<name>A0A923E896_CLOTT</name>
<dbReference type="RefSeq" id="WP_173680547.1">
    <property type="nucleotide sequence ID" value="NZ_JAAZWO010000004.1"/>
</dbReference>
<evidence type="ECO:0000256" key="2">
    <source>
        <dbReference type="SAM" id="SignalP"/>
    </source>
</evidence>
<dbReference type="GO" id="GO:0030976">
    <property type="term" value="F:thiamine pyrophosphate binding"/>
    <property type="evidence" value="ECO:0007669"/>
    <property type="project" value="TreeGrafter"/>
</dbReference>
<evidence type="ECO:0000313" key="4">
    <source>
        <dbReference type="Proteomes" id="UP000563151"/>
    </source>
</evidence>
<feature type="chain" id="PRO_5039644184" evidence="2">
    <location>
        <begin position="20"/>
        <end position="352"/>
    </location>
</feature>
<dbReference type="GO" id="GO:0030288">
    <property type="term" value="C:outer membrane-bounded periplasmic space"/>
    <property type="evidence" value="ECO:0007669"/>
    <property type="project" value="TreeGrafter"/>
</dbReference>